<evidence type="ECO:0000313" key="1">
    <source>
        <dbReference type="EMBL" id="RKR13223.1"/>
    </source>
</evidence>
<keyword evidence="2" id="KW-1185">Reference proteome</keyword>
<gene>
    <name evidence="1" type="ORF">CLV91_1938</name>
</gene>
<evidence type="ECO:0000313" key="2">
    <source>
        <dbReference type="Proteomes" id="UP000269412"/>
    </source>
</evidence>
<accession>A0A495E9N1</accession>
<dbReference type="EMBL" id="RBIQ01000008">
    <property type="protein sequence ID" value="RKR13223.1"/>
    <property type="molecule type" value="Genomic_DNA"/>
</dbReference>
<comment type="caution">
    <text evidence="1">The sequence shown here is derived from an EMBL/GenBank/DDBJ whole genome shotgun (WGS) entry which is preliminary data.</text>
</comment>
<dbReference type="AlphaFoldDB" id="A0A495E9N1"/>
<protein>
    <submittedName>
        <fullName evidence="1">Uncharacterized protein</fullName>
    </submittedName>
</protein>
<reference evidence="1 2" key="1">
    <citation type="submission" date="2018-10" db="EMBL/GenBank/DDBJ databases">
        <title>Genomic Encyclopedia of Archaeal and Bacterial Type Strains, Phase II (KMG-II): from individual species to whole genera.</title>
        <authorList>
            <person name="Goeker M."/>
        </authorList>
    </citation>
    <scope>NUCLEOTIDE SEQUENCE [LARGE SCALE GENOMIC DNA]</scope>
    <source>
        <strain evidence="1 2">DSM 25230</strain>
    </source>
</reference>
<proteinExistence type="predicted"/>
<sequence length="96" mass="11481">MDRLNRLDRAKLKDRILRFLLRNRNCEHYRFYAALGNPTLYIHDFLNIGLEIYRYEPHVMNIHAFANDIFFDGTDLTAIFLENGGFTKIEEDLEKN</sequence>
<organism evidence="1 2">
    <name type="scientific">Maribacter vaceletii</name>
    <dbReference type="NCBI Taxonomy" id="1206816"/>
    <lineage>
        <taxon>Bacteria</taxon>
        <taxon>Pseudomonadati</taxon>
        <taxon>Bacteroidota</taxon>
        <taxon>Flavobacteriia</taxon>
        <taxon>Flavobacteriales</taxon>
        <taxon>Flavobacteriaceae</taxon>
        <taxon>Maribacter</taxon>
    </lineage>
</organism>
<dbReference type="Proteomes" id="UP000269412">
    <property type="component" value="Unassembled WGS sequence"/>
</dbReference>
<name>A0A495E9N1_9FLAO</name>